<dbReference type="AlphaFoldDB" id="A0A932I0W7"/>
<evidence type="ECO:0000313" key="2">
    <source>
        <dbReference type="Proteomes" id="UP000782312"/>
    </source>
</evidence>
<accession>A0A932I0W7</accession>
<dbReference type="EMBL" id="JACPUR010000019">
    <property type="protein sequence ID" value="MBI3127880.1"/>
    <property type="molecule type" value="Genomic_DNA"/>
</dbReference>
<comment type="caution">
    <text evidence="1">The sequence shown here is derived from an EMBL/GenBank/DDBJ whole genome shotgun (WGS) entry which is preliminary data.</text>
</comment>
<organism evidence="1 2">
    <name type="scientific">Tectimicrobiota bacterium</name>
    <dbReference type="NCBI Taxonomy" id="2528274"/>
    <lineage>
        <taxon>Bacteria</taxon>
        <taxon>Pseudomonadati</taxon>
        <taxon>Nitrospinota/Tectimicrobiota group</taxon>
        <taxon>Candidatus Tectimicrobiota</taxon>
    </lineage>
</organism>
<dbReference type="Proteomes" id="UP000782312">
    <property type="component" value="Unassembled WGS sequence"/>
</dbReference>
<name>A0A932I0W7_UNCTE</name>
<evidence type="ECO:0000313" key="1">
    <source>
        <dbReference type="EMBL" id="MBI3127880.1"/>
    </source>
</evidence>
<protein>
    <submittedName>
        <fullName evidence="1">Uncharacterized protein</fullName>
    </submittedName>
</protein>
<reference evidence="1" key="1">
    <citation type="submission" date="2020-07" db="EMBL/GenBank/DDBJ databases">
        <title>Huge and variable diversity of episymbiotic CPR bacteria and DPANN archaea in groundwater ecosystems.</title>
        <authorList>
            <person name="He C.Y."/>
            <person name="Keren R."/>
            <person name="Whittaker M."/>
            <person name="Farag I.F."/>
            <person name="Doudna J."/>
            <person name="Cate J.H.D."/>
            <person name="Banfield J.F."/>
        </authorList>
    </citation>
    <scope>NUCLEOTIDE SEQUENCE</scope>
    <source>
        <strain evidence="1">NC_groundwater_763_Ag_S-0.2um_68_21</strain>
    </source>
</reference>
<gene>
    <name evidence="1" type="ORF">HYZ11_09775</name>
</gene>
<proteinExistence type="predicted"/>
<sequence length="69" mass="7962">MDFLVGLLVLAVPTLALGVILRRRQELVGLGLRPYREGEVRPWETEAVRRADRRRINALLEEELIRRAA</sequence>